<dbReference type="PANTHER" id="PTHR42776:SF27">
    <property type="entry name" value="DIPEPTIDYL PEPTIDASE FAMILY MEMBER 6"/>
    <property type="match status" value="1"/>
</dbReference>
<evidence type="ECO:0000256" key="2">
    <source>
        <dbReference type="ARBA" id="ARBA00022670"/>
    </source>
</evidence>
<evidence type="ECO:0000313" key="5">
    <source>
        <dbReference type="EMBL" id="QNN61386.1"/>
    </source>
</evidence>
<accession>A0A7G9S0L1</accession>
<dbReference type="AlphaFoldDB" id="A0A7G9S0L1"/>
<protein>
    <submittedName>
        <fullName evidence="5">S9 family peptidase</fullName>
    </submittedName>
</protein>
<evidence type="ECO:0000313" key="6">
    <source>
        <dbReference type="Proteomes" id="UP000515928"/>
    </source>
</evidence>
<evidence type="ECO:0000256" key="1">
    <source>
        <dbReference type="ARBA" id="ARBA00010040"/>
    </source>
</evidence>
<dbReference type="FunFam" id="3.40.50.1820:FF:000028">
    <property type="entry name" value="S9 family peptidase"/>
    <property type="match status" value="1"/>
</dbReference>
<dbReference type="SUPFAM" id="SSF82171">
    <property type="entry name" value="DPP6 N-terminal domain-like"/>
    <property type="match status" value="1"/>
</dbReference>
<proteinExistence type="inferred from homology"/>
<dbReference type="Gene3D" id="3.40.50.1820">
    <property type="entry name" value="alpha/beta hydrolase"/>
    <property type="match status" value="1"/>
</dbReference>
<dbReference type="RefSeq" id="WP_187534586.1">
    <property type="nucleotide sequence ID" value="NZ_CBCSHU010000006.1"/>
</dbReference>
<reference evidence="5 6" key="1">
    <citation type="submission" date="2020-08" db="EMBL/GenBank/DDBJ databases">
        <title>Genome sequence of Erysipelothrix inopinata DSM 15511T.</title>
        <authorList>
            <person name="Hyun D.-W."/>
            <person name="Bae J.-W."/>
        </authorList>
    </citation>
    <scope>NUCLEOTIDE SEQUENCE [LARGE SCALE GENOMIC DNA]</scope>
    <source>
        <strain evidence="5 6">DSM 15511</strain>
    </source>
</reference>
<dbReference type="SUPFAM" id="SSF53474">
    <property type="entry name" value="alpha/beta-Hydrolases"/>
    <property type="match status" value="1"/>
</dbReference>
<evidence type="ECO:0000259" key="4">
    <source>
        <dbReference type="Pfam" id="PF00326"/>
    </source>
</evidence>
<dbReference type="InterPro" id="IPR029058">
    <property type="entry name" value="AB_hydrolase_fold"/>
</dbReference>
<evidence type="ECO:0000256" key="3">
    <source>
        <dbReference type="ARBA" id="ARBA00022801"/>
    </source>
</evidence>
<gene>
    <name evidence="5" type="ORF">H9L01_03185</name>
</gene>
<keyword evidence="3" id="KW-0378">Hydrolase</keyword>
<organism evidence="5 6">
    <name type="scientific">Erysipelothrix inopinata</name>
    <dbReference type="NCBI Taxonomy" id="225084"/>
    <lineage>
        <taxon>Bacteria</taxon>
        <taxon>Bacillati</taxon>
        <taxon>Bacillota</taxon>
        <taxon>Erysipelotrichia</taxon>
        <taxon>Erysipelotrichales</taxon>
        <taxon>Erysipelotrichaceae</taxon>
        <taxon>Erysipelothrix</taxon>
    </lineage>
</organism>
<name>A0A7G9S0L1_9FIRM</name>
<keyword evidence="2" id="KW-0645">Protease</keyword>
<dbReference type="Pfam" id="PF00326">
    <property type="entry name" value="Peptidase_S9"/>
    <property type="match status" value="1"/>
</dbReference>
<dbReference type="EMBL" id="CP060715">
    <property type="protein sequence ID" value="QNN61386.1"/>
    <property type="molecule type" value="Genomic_DNA"/>
</dbReference>
<sequence length="655" mass="75198">MKELQLNDFLDYNYLAQLNTNPSKKCAAFIRSKARLDENDYDHNLYLFDGDSYKNILNLGQDSRYYWESDTSILFHNAKLDKEKDLVKNKNTVIYRYNIKNGEIEHAYTFKFPISSLKVLDNGKILLTGSLNEDDHQLFDDEKRGDYIASLTKQANYEVFEEVPFYFNGGGFTKAKRGQAFIYDPKKESYESIVSKDLDISMIRFDDETQIAYFVKETPIGQPQFTPDLIAYDTKNEKLDEIYSKQEVSISKLAVLNGKTFVFANDRKTTGLNQNSDIYLLESGSLTKVKDFGLSGWNSVGSDARLGGSISDRVIDDVFYFAGTYHDRSVLYSFDGENIETVFDVRGSLDGWVYLDGTHYGIGLYENRLQELYELDFDKKTIALLSDFNSKYWKECYIAKPEHIEYESNGDMLDGWVLLPKDYDASKKYPAILDIHGGPKTIYGDIFYHEMQAWANMGYVVFFTNPHGGDAYGNDFSDIRGKYGTIDYEDIMTFTDIVLDKYAIDPKKVGVTGGSYGGFMTNWIVSHTDRFAAAATQRCISNWVSFYGTSDIGVYFGVDQTASSPFDNIEQMWEQSPLKHAQNIKTPLLFIHSEEDYRCPIEQGMQLFTAIKVNGVETRFVWIRGENHDLSRSGRPQSRVKRLEEITNWMNSHLK</sequence>
<comment type="similarity">
    <text evidence="1">Belongs to the peptidase S9C family.</text>
</comment>
<keyword evidence="6" id="KW-1185">Reference proteome</keyword>
<dbReference type="Proteomes" id="UP000515928">
    <property type="component" value="Chromosome"/>
</dbReference>
<feature type="domain" description="Peptidase S9 prolyl oligopeptidase catalytic" evidence="4">
    <location>
        <begin position="447"/>
        <end position="655"/>
    </location>
</feature>
<dbReference type="PANTHER" id="PTHR42776">
    <property type="entry name" value="SERINE PEPTIDASE S9 FAMILY MEMBER"/>
    <property type="match status" value="1"/>
</dbReference>
<dbReference type="InterPro" id="IPR001375">
    <property type="entry name" value="Peptidase_S9_cat"/>
</dbReference>
<dbReference type="KEGG" id="eio:H9L01_03185"/>
<dbReference type="GO" id="GO:0006508">
    <property type="term" value="P:proteolysis"/>
    <property type="evidence" value="ECO:0007669"/>
    <property type="project" value="UniProtKB-KW"/>
</dbReference>
<dbReference type="GO" id="GO:0004252">
    <property type="term" value="F:serine-type endopeptidase activity"/>
    <property type="evidence" value="ECO:0007669"/>
    <property type="project" value="TreeGrafter"/>
</dbReference>